<dbReference type="Proteomes" id="UP000192761">
    <property type="component" value="Unassembled WGS sequence"/>
</dbReference>
<dbReference type="EMBL" id="FWXD01000005">
    <property type="protein sequence ID" value="SMC20985.1"/>
    <property type="molecule type" value="Genomic_DNA"/>
</dbReference>
<organism evidence="2 3">
    <name type="scientific">Andreprevotia lacus DSM 23236</name>
    <dbReference type="NCBI Taxonomy" id="1121001"/>
    <lineage>
        <taxon>Bacteria</taxon>
        <taxon>Pseudomonadati</taxon>
        <taxon>Pseudomonadota</taxon>
        <taxon>Betaproteobacteria</taxon>
        <taxon>Neisseriales</taxon>
        <taxon>Chitinibacteraceae</taxon>
        <taxon>Andreprevotia</taxon>
    </lineage>
</organism>
<evidence type="ECO:0000256" key="1">
    <source>
        <dbReference type="SAM" id="Phobius"/>
    </source>
</evidence>
<keyword evidence="3" id="KW-1185">Reference proteome</keyword>
<keyword evidence="1" id="KW-0812">Transmembrane</keyword>
<name>A0A1W1XAD7_9NEIS</name>
<dbReference type="STRING" id="1121001.SAMN02745857_01095"/>
<keyword evidence="1" id="KW-1133">Transmembrane helix</keyword>
<feature type="transmembrane region" description="Helical" evidence="1">
    <location>
        <begin position="12"/>
        <end position="36"/>
    </location>
</feature>
<protein>
    <submittedName>
        <fullName evidence="2">Uncharacterized protein</fullName>
    </submittedName>
</protein>
<dbReference type="RefSeq" id="WP_084089716.1">
    <property type="nucleotide sequence ID" value="NZ_FWXD01000005.1"/>
</dbReference>
<gene>
    <name evidence="2" type="ORF">SAMN02745857_01095</name>
</gene>
<evidence type="ECO:0000313" key="3">
    <source>
        <dbReference type="Proteomes" id="UP000192761"/>
    </source>
</evidence>
<feature type="transmembrane region" description="Helical" evidence="1">
    <location>
        <begin position="48"/>
        <end position="66"/>
    </location>
</feature>
<dbReference type="OrthoDB" id="8590416at2"/>
<sequence>MSGNAGRAPEIVFIGAFRPLWWLTAALLLLAAWWGWPLLSGASLAHSFYGVSWYSMIGLAAAIWAVPAEQGCDGTQLERRWTLLGLLTLKRERHALADFRQIRLEQEPNRLGKDSVWVLFEGENGRRFAFAHYRASHQGIAQAQALARQLSTLSQLPFAEQPPEAG</sequence>
<reference evidence="2 3" key="1">
    <citation type="submission" date="2017-04" db="EMBL/GenBank/DDBJ databases">
        <authorList>
            <person name="Afonso C.L."/>
            <person name="Miller P.J."/>
            <person name="Scott M.A."/>
            <person name="Spackman E."/>
            <person name="Goraichik I."/>
            <person name="Dimitrov K.M."/>
            <person name="Suarez D.L."/>
            <person name="Swayne D.E."/>
        </authorList>
    </citation>
    <scope>NUCLEOTIDE SEQUENCE [LARGE SCALE GENOMIC DNA]</scope>
    <source>
        <strain evidence="2 3">DSM 23236</strain>
    </source>
</reference>
<accession>A0A1W1XAD7</accession>
<keyword evidence="1" id="KW-0472">Membrane</keyword>
<proteinExistence type="predicted"/>
<evidence type="ECO:0000313" key="2">
    <source>
        <dbReference type="EMBL" id="SMC20985.1"/>
    </source>
</evidence>
<dbReference type="AlphaFoldDB" id="A0A1W1XAD7"/>